<protein>
    <recommendedName>
        <fullName evidence="2">Phosphodiester glycosidase domain-containing protein</fullName>
    </recommendedName>
</protein>
<evidence type="ECO:0000313" key="3">
    <source>
        <dbReference type="EMBL" id="OGY83000.1"/>
    </source>
</evidence>
<evidence type="ECO:0000259" key="2">
    <source>
        <dbReference type="Pfam" id="PF09992"/>
    </source>
</evidence>
<sequence>MRKVFAICILLWATVFVAAPVRAAVIDHTAGMIVLQIESHGEAWYVDPVLRQRIYLGRPTDAFDIMRERGLGITNTDLAQIPVAGSTEPGNVGMRLRLAGRILLQVEENGEAWYVYPKDTHRYYLGRPDDAFQIMKSLGLGISNANLALISAVGAPLNTYEHRIIDTARGSFGIHITTIDLSNSLLEVVTDTANESNCTDNCPAKSLADYIQTHQGIAGMHGTYFCPPDYAACANETNSYLWPVYNSRINRFINEERLAYTTGPIMIFDTNNTPYFFYRTNDFWSVEQFESRYSTKIQAAISNGPALILNGTNVVNLEPMDDKQRNTKGNRGGIGVKGLTLYMVIAQSTTVPDLAAIFEALDVDHAMNLDGGGTSAMYFDGAYQVGPGRLLPNAFLVHAR</sequence>
<reference evidence="3 4" key="1">
    <citation type="journal article" date="2016" name="Nat. Commun.">
        <title>Thousands of microbial genomes shed light on interconnected biogeochemical processes in an aquifer system.</title>
        <authorList>
            <person name="Anantharaman K."/>
            <person name="Brown C.T."/>
            <person name="Hug L.A."/>
            <person name="Sharon I."/>
            <person name="Castelle C.J."/>
            <person name="Probst A.J."/>
            <person name="Thomas B.C."/>
            <person name="Singh A."/>
            <person name="Wilkins M.J."/>
            <person name="Karaoz U."/>
            <person name="Brodie E.L."/>
            <person name="Williams K.H."/>
            <person name="Hubbard S.S."/>
            <person name="Banfield J.F."/>
        </authorList>
    </citation>
    <scope>NUCLEOTIDE SEQUENCE [LARGE SCALE GENOMIC DNA]</scope>
</reference>
<dbReference type="Pfam" id="PF09992">
    <property type="entry name" value="NAGPA"/>
    <property type="match status" value="1"/>
</dbReference>
<dbReference type="STRING" id="1798543.A2898_00550"/>
<dbReference type="EMBL" id="MHKE01000016">
    <property type="protein sequence ID" value="OGY83000.1"/>
    <property type="molecule type" value="Genomic_DNA"/>
</dbReference>
<dbReference type="InterPro" id="IPR018711">
    <property type="entry name" value="NAGPA"/>
</dbReference>
<keyword evidence="1" id="KW-0732">Signal</keyword>
<accession>A0A1G2B457</accession>
<dbReference type="Proteomes" id="UP000179164">
    <property type="component" value="Unassembled WGS sequence"/>
</dbReference>
<dbReference type="AlphaFoldDB" id="A0A1G2B457"/>
<evidence type="ECO:0000256" key="1">
    <source>
        <dbReference type="SAM" id="SignalP"/>
    </source>
</evidence>
<comment type="caution">
    <text evidence="3">The sequence shown here is derived from an EMBL/GenBank/DDBJ whole genome shotgun (WGS) entry which is preliminary data.</text>
</comment>
<organism evidence="3 4">
    <name type="scientific">Candidatus Kerfeldbacteria bacterium RIFCSPLOWO2_01_FULL_48_11</name>
    <dbReference type="NCBI Taxonomy" id="1798543"/>
    <lineage>
        <taxon>Bacteria</taxon>
        <taxon>Candidatus Kerfeldiibacteriota</taxon>
    </lineage>
</organism>
<evidence type="ECO:0000313" key="4">
    <source>
        <dbReference type="Proteomes" id="UP000179164"/>
    </source>
</evidence>
<gene>
    <name evidence="3" type="ORF">A2898_00550</name>
</gene>
<name>A0A1G2B457_9BACT</name>
<proteinExistence type="predicted"/>
<feature type="chain" id="PRO_5009582006" description="Phosphodiester glycosidase domain-containing protein" evidence="1">
    <location>
        <begin position="24"/>
        <end position="400"/>
    </location>
</feature>
<feature type="signal peptide" evidence="1">
    <location>
        <begin position="1"/>
        <end position="23"/>
    </location>
</feature>
<feature type="domain" description="Phosphodiester glycosidase" evidence="2">
    <location>
        <begin position="288"/>
        <end position="397"/>
    </location>
</feature>